<keyword evidence="2" id="KW-1185">Reference proteome</keyword>
<dbReference type="EMBL" id="GL946334">
    <property type="protein sequence ID" value="EGN91119.1"/>
    <property type="molecule type" value="Genomic_DNA"/>
</dbReference>
<evidence type="ECO:0000313" key="1">
    <source>
        <dbReference type="EMBL" id="EGN91119.1"/>
    </source>
</evidence>
<dbReference type="AlphaFoldDB" id="F8QKQ1"/>
<evidence type="ECO:0000313" key="2">
    <source>
        <dbReference type="Proteomes" id="UP000008063"/>
    </source>
</evidence>
<reference evidence="2" key="1">
    <citation type="journal article" date="2011" name="Science">
        <title>The plant cell wall-decomposing machinery underlies the functional diversity of forest fungi.</title>
        <authorList>
            <person name="Eastwood D.C."/>
            <person name="Floudas D."/>
            <person name="Binder M."/>
            <person name="Majcherczyk A."/>
            <person name="Schneider P."/>
            <person name="Aerts A."/>
            <person name="Asiegbu F.O."/>
            <person name="Baker S.E."/>
            <person name="Barry K."/>
            <person name="Bendiksby M."/>
            <person name="Blumentritt M."/>
            <person name="Coutinho P.M."/>
            <person name="Cullen D."/>
            <person name="de Vries R.P."/>
            <person name="Gathman A."/>
            <person name="Goodell B."/>
            <person name="Henrissat B."/>
            <person name="Ihrmark K."/>
            <person name="Kauserud H."/>
            <person name="Kohler A."/>
            <person name="LaButti K."/>
            <person name="Lapidus A."/>
            <person name="Lavin J.L."/>
            <person name="Lee Y.-H."/>
            <person name="Lindquist E."/>
            <person name="Lilly W."/>
            <person name="Lucas S."/>
            <person name="Morin E."/>
            <person name="Murat C."/>
            <person name="Oguiza J.A."/>
            <person name="Park J."/>
            <person name="Pisabarro A.G."/>
            <person name="Riley R."/>
            <person name="Rosling A."/>
            <person name="Salamov A."/>
            <person name="Schmidt O."/>
            <person name="Schmutz J."/>
            <person name="Skrede I."/>
            <person name="Stenlid J."/>
            <person name="Wiebenga A."/>
            <person name="Xie X."/>
            <person name="Kuees U."/>
            <person name="Hibbett D.S."/>
            <person name="Hoffmeister D."/>
            <person name="Hoegberg N."/>
            <person name="Martin F."/>
            <person name="Grigoriev I.V."/>
            <person name="Watkinson S.C."/>
        </authorList>
    </citation>
    <scope>NUCLEOTIDE SEQUENCE [LARGE SCALE GENOMIC DNA]</scope>
    <source>
        <strain evidence="2">strain S7.3</strain>
    </source>
</reference>
<protein>
    <submittedName>
        <fullName evidence="1">Uncharacterized protein</fullName>
    </submittedName>
</protein>
<gene>
    <name evidence="1" type="ORF">SERLA73DRAFT_81095</name>
</gene>
<dbReference type="InParanoid" id="F8QKQ1"/>
<sequence length="56" mass="6427">MARADRDILGLTSNGELPFEYVILRVNALLSDPNVKISTKHRKEFTSDKLDRYTAF</sequence>
<accession>F8QKQ1</accession>
<proteinExistence type="predicted"/>
<dbReference type="Proteomes" id="UP000008063">
    <property type="component" value="Unassembled WGS sequence"/>
</dbReference>
<dbReference type="HOGENOM" id="CLU_3015631_0_0_1"/>
<name>F8QKQ1_SERL3</name>
<organism evidence="2">
    <name type="scientific">Serpula lacrymans var. lacrymans (strain S7.3)</name>
    <name type="common">Dry rot fungus</name>
    <dbReference type="NCBI Taxonomy" id="936435"/>
    <lineage>
        <taxon>Eukaryota</taxon>
        <taxon>Fungi</taxon>
        <taxon>Dikarya</taxon>
        <taxon>Basidiomycota</taxon>
        <taxon>Agaricomycotina</taxon>
        <taxon>Agaricomycetes</taxon>
        <taxon>Agaricomycetidae</taxon>
        <taxon>Boletales</taxon>
        <taxon>Coniophorineae</taxon>
        <taxon>Serpulaceae</taxon>
        <taxon>Serpula</taxon>
    </lineage>
</organism>